<reference evidence="1 2" key="1">
    <citation type="submission" date="2019-07" db="EMBL/GenBank/DDBJ databases">
        <title>Whole genome shotgun sequence of Halomonas pacifica NBRC 102220.</title>
        <authorList>
            <person name="Hosoyama A."/>
            <person name="Uohara A."/>
            <person name="Ohji S."/>
            <person name="Ichikawa N."/>
        </authorList>
    </citation>
    <scope>NUCLEOTIDE SEQUENCE [LARGE SCALE GENOMIC DNA]</scope>
    <source>
        <strain evidence="1 2">NBRC 102220</strain>
    </source>
</reference>
<name>A0A510XCR7_9GAMM</name>
<dbReference type="RefSeq" id="WP_146804519.1">
    <property type="nucleotide sequence ID" value="NZ_BJUK01000079.1"/>
</dbReference>
<proteinExistence type="predicted"/>
<dbReference type="EMBL" id="BJUK01000079">
    <property type="protein sequence ID" value="GEK49208.1"/>
    <property type="molecule type" value="Genomic_DNA"/>
</dbReference>
<evidence type="ECO:0000313" key="2">
    <source>
        <dbReference type="Proteomes" id="UP000321275"/>
    </source>
</evidence>
<comment type="caution">
    <text evidence="1">The sequence shown here is derived from an EMBL/GenBank/DDBJ whole genome shotgun (WGS) entry which is preliminary data.</text>
</comment>
<dbReference type="AlphaFoldDB" id="A0A510XCR7"/>
<dbReference type="OrthoDB" id="7031433at2"/>
<keyword evidence="2" id="KW-1185">Reference proteome</keyword>
<dbReference type="Proteomes" id="UP000321275">
    <property type="component" value="Unassembled WGS sequence"/>
</dbReference>
<organism evidence="1 2">
    <name type="scientific">Bisbaumannia pacifica</name>
    <dbReference type="NCBI Taxonomy" id="77098"/>
    <lineage>
        <taxon>Bacteria</taxon>
        <taxon>Pseudomonadati</taxon>
        <taxon>Pseudomonadota</taxon>
        <taxon>Gammaproteobacteria</taxon>
        <taxon>Oceanospirillales</taxon>
        <taxon>Halomonadaceae</taxon>
        <taxon>Bisbaumannia</taxon>
    </lineage>
</organism>
<sequence>MTNADLPAMPVPGLSHDDDFNGLTKRERFCIAMGVPATGDAELDKIIRAGVRQQHAALAMQGMLASGNWQPGAFSASAVRSADELLEELERTGGEL</sequence>
<gene>
    <name evidence="1" type="ORF">HPA02_34910</name>
</gene>
<accession>A0A510XCR7</accession>
<evidence type="ECO:0000313" key="1">
    <source>
        <dbReference type="EMBL" id="GEK49208.1"/>
    </source>
</evidence>
<protein>
    <submittedName>
        <fullName evidence="1">Uncharacterized protein</fullName>
    </submittedName>
</protein>